<dbReference type="EMBL" id="JACHFH010000019">
    <property type="protein sequence ID" value="MBB5336525.1"/>
    <property type="molecule type" value="Genomic_DNA"/>
</dbReference>
<keyword evidence="1" id="KW-0472">Membrane</keyword>
<feature type="transmembrane region" description="Helical" evidence="1">
    <location>
        <begin position="221"/>
        <end position="241"/>
    </location>
</feature>
<dbReference type="AlphaFoldDB" id="A0A840UVQ7"/>
<reference evidence="2 3" key="1">
    <citation type="submission" date="2020-08" db="EMBL/GenBank/DDBJ databases">
        <title>Genomic Encyclopedia of Type Strains, Phase IV (KMG-IV): sequencing the most valuable type-strain genomes for metagenomic binning, comparative biology and taxonomic classification.</title>
        <authorList>
            <person name="Goeker M."/>
        </authorList>
    </citation>
    <scope>NUCLEOTIDE SEQUENCE [LARGE SCALE GENOMIC DNA]</scope>
    <source>
        <strain evidence="2 3">DSM 24661</strain>
    </source>
</reference>
<gene>
    <name evidence="2" type="ORF">HNR32_001675</name>
</gene>
<keyword evidence="1" id="KW-1133">Transmembrane helix</keyword>
<name>A0A840UVQ7_9FIRM</name>
<evidence type="ECO:0000313" key="3">
    <source>
        <dbReference type="Proteomes" id="UP000559117"/>
    </source>
</evidence>
<dbReference type="RefSeq" id="WP_183861538.1">
    <property type="nucleotide sequence ID" value="NZ_JACHFH010000019.1"/>
</dbReference>
<sequence>MQKDLEEEKYKQDSNKEIVLSNKLDFSHLNIDKERQEFYQQRYTRAVADYKIIDKLAEKIADKEMVSVVQDLQLIGVNILFFMNKQPTAVAAAGNFIDYCQADLAKFVQEFCQLSIILDENKKKAKESKIKQTARQMLKLYANFYDELVNSKFLDLDISLKVMQQSIDELALKPIAINKAALKKNIVLTKDVLVGENNNKEKRKYSSMPFRIKLTKIPREIVLLGIEYILFIVCWLAFFLYK</sequence>
<proteinExistence type="predicted"/>
<evidence type="ECO:0008006" key="4">
    <source>
        <dbReference type="Google" id="ProtNLM"/>
    </source>
</evidence>
<comment type="caution">
    <text evidence="2">The sequence shown here is derived from an EMBL/GenBank/DDBJ whole genome shotgun (WGS) entry which is preliminary data.</text>
</comment>
<organism evidence="2 3">
    <name type="scientific">Pectinatus brassicae</name>
    <dbReference type="NCBI Taxonomy" id="862415"/>
    <lineage>
        <taxon>Bacteria</taxon>
        <taxon>Bacillati</taxon>
        <taxon>Bacillota</taxon>
        <taxon>Negativicutes</taxon>
        <taxon>Selenomonadales</taxon>
        <taxon>Selenomonadaceae</taxon>
        <taxon>Pectinatus</taxon>
    </lineage>
</organism>
<evidence type="ECO:0000313" key="2">
    <source>
        <dbReference type="EMBL" id="MBB5336525.1"/>
    </source>
</evidence>
<dbReference type="Proteomes" id="UP000559117">
    <property type="component" value="Unassembled WGS sequence"/>
</dbReference>
<keyword evidence="1" id="KW-0812">Transmembrane</keyword>
<evidence type="ECO:0000256" key="1">
    <source>
        <dbReference type="SAM" id="Phobius"/>
    </source>
</evidence>
<keyword evidence="3" id="KW-1185">Reference proteome</keyword>
<protein>
    <recommendedName>
        <fullName evidence="4">Transmembrane protein</fullName>
    </recommendedName>
</protein>
<accession>A0A840UVQ7</accession>